<feature type="domain" description="Ricin B lectin" evidence="2">
    <location>
        <begin position="53"/>
        <end position="193"/>
    </location>
</feature>
<dbReference type="SUPFAM" id="SSF50370">
    <property type="entry name" value="Ricin B-like lectins"/>
    <property type="match status" value="1"/>
</dbReference>
<dbReference type="PROSITE" id="PS50231">
    <property type="entry name" value="RICIN_B_LECTIN"/>
    <property type="match status" value="1"/>
</dbReference>
<dbReference type="Pfam" id="PF05345">
    <property type="entry name" value="He_PIG"/>
    <property type="match status" value="1"/>
</dbReference>
<dbReference type="Pfam" id="PF14200">
    <property type="entry name" value="RicinB_lectin_2"/>
    <property type="match status" value="1"/>
</dbReference>
<dbReference type="InterPro" id="IPR015919">
    <property type="entry name" value="Cadherin-like_sf"/>
</dbReference>
<dbReference type="RefSeq" id="WP_211472566.1">
    <property type="nucleotide sequence ID" value="NZ_JAGSXH010000245.1"/>
</dbReference>
<feature type="region of interest" description="Disordered" evidence="1">
    <location>
        <begin position="173"/>
        <end position="193"/>
    </location>
</feature>
<evidence type="ECO:0000259" key="2">
    <source>
        <dbReference type="SMART" id="SM00458"/>
    </source>
</evidence>
<dbReference type="Proteomes" id="UP000677913">
    <property type="component" value="Unassembled WGS sequence"/>
</dbReference>
<comment type="caution">
    <text evidence="3">The sequence shown here is derived from an EMBL/GenBank/DDBJ whole genome shotgun (WGS) entry which is preliminary data.</text>
</comment>
<dbReference type="EMBL" id="JAGSXH010000245">
    <property type="protein sequence ID" value="MBS2966981.1"/>
    <property type="molecule type" value="Genomic_DNA"/>
</dbReference>
<reference evidence="3" key="1">
    <citation type="submission" date="2021-04" db="EMBL/GenBank/DDBJ databases">
        <title>Genome based classification of Actinospica acidithermotolerans sp. nov., an actinobacterium isolated from an Indonesian hot spring.</title>
        <authorList>
            <person name="Kusuma A.B."/>
            <person name="Putra K.E."/>
            <person name="Nafisah S."/>
            <person name="Loh J."/>
            <person name="Nouioui I."/>
            <person name="Goodfellow M."/>
        </authorList>
    </citation>
    <scope>NUCLEOTIDE SEQUENCE</scope>
    <source>
        <strain evidence="3">DSM 45618</strain>
    </source>
</reference>
<dbReference type="GO" id="GO:0005975">
    <property type="term" value="P:carbohydrate metabolic process"/>
    <property type="evidence" value="ECO:0007669"/>
    <property type="project" value="UniProtKB-ARBA"/>
</dbReference>
<dbReference type="CDD" id="cd00161">
    <property type="entry name" value="beta-trefoil_Ricin-like"/>
    <property type="match status" value="1"/>
</dbReference>
<dbReference type="Gene3D" id="2.60.40.10">
    <property type="entry name" value="Immunoglobulins"/>
    <property type="match status" value="1"/>
</dbReference>
<evidence type="ECO:0000313" key="3">
    <source>
        <dbReference type="EMBL" id="MBS2966981.1"/>
    </source>
</evidence>
<gene>
    <name evidence="3" type="ORF">KGA66_28365</name>
</gene>
<dbReference type="GO" id="GO:0005509">
    <property type="term" value="F:calcium ion binding"/>
    <property type="evidence" value="ECO:0007669"/>
    <property type="project" value="InterPro"/>
</dbReference>
<evidence type="ECO:0000313" key="4">
    <source>
        <dbReference type="Proteomes" id="UP000677913"/>
    </source>
</evidence>
<dbReference type="InterPro" id="IPR035992">
    <property type="entry name" value="Ricin_B-like_lectins"/>
</dbReference>
<feature type="compositionally biased region" description="Polar residues" evidence="1">
    <location>
        <begin position="184"/>
        <end position="193"/>
    </location>
</feature>
<dbReference type="AlphaFoldDB" id="A0A8J8BGC0"/>
<evidence type="ECO:0000256" key="1">
    <source>
        <dbReference type="SAM" id="MobiDB-lite"/>
    </source>
</evidence>
<dbReference type="GO" id="GO:0016020">
    <property type="term" value="C:membrane"/>
    <property type="evidence" value="ECO:0007669"/>
    <property type="project" value="InterPro"/>
</dbReference>
<dbReference type="InterPro" id="IPR000772">
    <property type="entry name" value="Ricin_B_lectin"/>
</dbReference>
<sequence>AGLSISSSGLISGTPTASGTFNVTVTATDSTSASGSASFTWTVSGGSGGGFPSGYHRLVVANDSLCLDVYGNTGNSGAAIDQYTCNGQSNQQFQFVPTSGGYGEIQAQNSGQDVSVANSSTAQGTPDIVQQPVSGSAASQWLAQQQSDGSWQFKNQNSGLCLDVYGNGSNTGQQLDQWPCKNAPGTNQDFNVR</sequence>
<dbReference type="InterPro" id="IPR013783">
    <property type="entry name" value="Ig-like_fold"/>
</dbReference>
<organism evidence="3 4">
    <name type="scientific">Actinocrinis puniceicyclus</name>
    <dbReference type="NCBI Taxonomy" id="977794"/>
    <lineage>
        <taxon>Bacteria</taxon>
        <taxon>Bacillati</taxon>
        <taxon>Actinomycetota</taxon>
        <taxon>Actinomycetes</taxon>
        <taxon>Catenulisporales</taxon>
        <taxon>Actinospicaceae</taxon>
        <taxon>Actinocrinis</taxon>
    </lineage>
</organism>
<keyword evidence="4" id="KW-1185">Reference proteome</keyword>
<dbReference type="SMART" id="SM00458">
    <property type="entry name" value="RICIN"/>
    <property type="match status" value="1"/>
</dbReference>
<accession>A0A8J8BGC0</accession>
<dbReference type="SUPFAM" id="SSF49313">
    <property type="entry name" value="Cadherin-like"/>
    <property type="match status" value="1"/>
</dbReference>
<feature type="non-terminal residue" evidence="3">
    <location>
        <position position="1"/>
    </location>
</feature>
<name>A0A8J8BGC0_9ACTN</name>
<protein>
    <submittedName>
        <fullName evidence="3">RICIN domain-containing protein</fullName>
    </submittedName>
</protein>
<dbReference type="Gene3D" id="2.80.10.50">
    <property type="match status" value="1"/>
</dbReference>
<proteinExistence type="predicted"/>